<evidence type="ECO:0000313" key="1">
    <source>
        <dbReference type="EMBL" id="KAL2066685.1"/>
    </source>
</evidence>
<gene>
    <name evidence="1" type="ORF">VTL71DRAFT_2757</name>
</gene>
<name>A0ABR4CA73_9HELO</name>
<dbReference type="EMBL" id="JAZHXI010000011">
    <property type="protein sequence ID" value="KAL2066685.1"/>
    <property type="molecule type" value="Genomic_DNA"/>
</dbReference>
<accession>A0ABR4CA73</accession>
<protein>
    <submittedName>
        <fullName evidence="1">Uncharacterized protein</fullName>
    </submittedName>
</protein>
<comment type="caution">
    <text evidence="1">The sequence shown here is derived from an EMBL/GenBank/DDBJ whole genome shotgun (WGS) entry which is preliminary data.</text>
</comment>
<sequence length="153" mass="16861">MGVSLLKVAKSVYALSQILRHASLACRRLAILIESLAKTFFFVGSETLRAFLPGLVRISQDINSQPDRRDFLETITSPPLFNNSEGTISTSLRNATQLSSEVLSCIFTINIPRLRTQPPSNILRVSTPPLIMQVRLLRGYCVASEGGRGISWA</sequence>
<organism evidence="1 2">
    <name type="scientific">Oculimacula yallundae</name>
    <dbReference type="NCBI Taxonomy" id="86028"/>
    <lineage>
        <taxon>Eukaryota</taxon>
        <taxon>Fungi</taxon>
        <taxon>Dikarya</taxon>
        <taxon>Ascomycota</taxon>
        <taxon>Pezizomycotina</taxon>
        <taxon>Leotiomycetes</taxon>
        <taxon>Helotiales</taxon>
        <taxon>Ploettnerulaceae</taxon>
        <taxon>Oculimacula</taxon>
    </lineage>
</organism>
<keyword evidence="2" id="KW-1185">Reference proteome</keyword>
<dbReference type="Proteomes" id="UP001595075">
    <property type="component" value="Unassembled WGS sequence"/>
</dbReference>
<proteinExistence type="predicted"/>
<reference evidence="1 2" key="1">
    <citation type="journal article" date="2024" name="Commun. Biol.">
        <title>Comparative genomic analysis of thermophilic fungi reveals convergent evolutionary adaptations and gene losses.</title>
        <authorList>
            <person name="Steindorff A.S."/>
            <person name="Aguilar-Pontes M.V."/>
            <person name="Robinson A.J."/>
            <person name="Andreopoulos B."/>
            <person name="LaButti K."/>
            <person name="Kuo A."/>
            <person name="Mondo S."/>
            <person name="Riley R."/>
            <person name="Otillar R."/>
            <person name="Haridas S."/>
            <person name="Lipzen A."/>
            <person name="Grimwood J."/>
            <person name="Schmutz J."/>
            <person name="Clum A."/>
            <person name="Reid I.D."/>
            <person name="Moisan M.C."/>
            <person name="Butler G."/>
            <person name="Nguyen T.T.M."/>
            <person name="Dewar K."/>
            <person name="Conant G."/>
            <person name="Drula E."/>
            <person name="Henrissat B."/>
            <person name="Hansel C."/>
            <person name="Singer S."/>
            <person name="Hutchinson M.I."/>
            <person name="de Vries R.P."/>
            <person name="Natvig D.O."/>
            <person name="Powell A.J."/>
            <person name="Tsang A."/>
            <person name="Grigoriev I.V."/>
        </authorList>
    </citation>
    <scope>NUCLEOTIDE SEQUENCE [LARGE SCALE GENOMIC DNA]</scope>
    <source>
        <strain evidence="1 2">CBS 494.80</strain>
    </source>
</reference>
<evidence type="ECO:0000313" key="2">
    <source>
        <dbReference type="Proteomes" id="UP001595075"/>
    </source>
</evidence>